<comment type="caution">
    <text evidence="1">The sequence shown here is derived from an EMBL/GenBank/DDBJ whole genome shotgun (WGS) entry which is preliminary data.</text>
</comment>
<reference evidence="1 2" key="1">
    <citation type="submission" date="2022-09" db="EMBL/GenBank/DDBJ databases">
        <authorList>
            <person name="Palmer J.M."/>
        </authorList>
    </citation>
    <scope>NUCLEOTIDE SEQUENCE [LARGE SCALE GENOMIC DNA]</scope>
    <source>
        <strain evidence="1 2">DSM 7382</strain>
    </source>
</reference>
<proteinExistence type="predicted"/>
<evidence type="ECO:0000313" key="1">
    <source>
        <dbReference type="EMBL" id="KAK7691451.1"/>
    </source>
</evidence>
<organism evidence="1 2">
    <name type="scientific">Cerrena zonata</name>
    <dbReference type="NCBI Taxonomy" id="2478898"/>
    <lineage>
        <taxon>Eukaryota</taxon>
        <taxon>Fungi</taxon>
        <taxon>Dikarya</taxon>
        <taxon>Basidiomycota</taxon>
        <taxon>Agaricomycotina</taxon>
        <taxon>Agaricomycetes</taxon>
        <taxon>Polyporales</taxon>
        <taxon>Cerrenaceae</taxon>
        <taxon>Cerrena</taxon>
    </lineage>
</organism>
<dbReference type="AlphaFoldDB" id="A0AAW0GFB6"/>
<dbReference type="EMBL" id="JASBNA010000005">
    <property type="protein sequence ID" value="KAK7691451.1"/>
    <property type="molecule type" value="Genomic_DNA"/>
</dbReference>
<protein>
    <submittedName>
        <fullName evidence="1">Uncharacterized protein</fullName>
    </submittedName>
</protein>
<gene>
    <name evidence="1" type="ORF">QCA50_004850</name>
</gene>
<keyword evidence="2" id="KW-1185">Reference proteome</keyword>
<accession>A0AAW0GFB6</accession>
<name>A0AAW0GFB6_9APHY</name>
<dbReference type="Proteomes" id="UP001385951">
    <property type="component" value="Unassembled WGS sequence"/>
</dbReference>
<evidence type="ECO:0000313" key="2">
    <source>
        <dbReference type="Proteomes" id="UP001385951"/>
    </source>
</evidence>
<sequence>MEVIRVTLAGSCPPLLLPGFKGVGPVHEKSKKVGGHCVSYRNATKCENVTSYRPKAIHIVSHLHSQ</sequence>